<gene>
    <name evidence="3" type="ORF">HELGO_WM1286</name>
</gene>
<feature type="transmembrane region" description="Helical" evidence="1">
    <location>
        <begin position="204"/>
        <end position="220"/>
    </location>
</feature>
<sequence length="252" mass="28205">MHNNLMQNEQGNIWGFWGTFFWGILIFAIFTIGQIIPLLGYMAFENMTITMDSFNKFSNTVNTDSFLLFLSAMGGTLVVLPLVIGLIKLKKGSVIKEYLNLYGFTAKTLGLSIVAFILLYMGVGLLIDAMGAKETPDFMLNLEYPTLWTKLALLVAVVIAAPIVEELIFRGFLLKGFSQTFMGVHGAILVTSGFWAVIHLQYETPYLIAIFVIGIVFGYARVITNSLYIPMIMHALMNLWSMLGLFYEKGVF</sequence>
<feature type="transmembrane region" description="Helical" evidence="1">
    <location>
        <begin position="181"/>
        <end position="198"/>
    </location>
</feature>
<name>A0A6S6TPS8_9BACT</name>
<feature type="transmembrane region" description="Helical" evidence="1">
    <location>
        <begin position="66"/>
        <end position="87"/>
    </location>
</feature>
<dbReference type="GO" id="GO:0080120">
    <property type="term" value="P:CAAX-box protein maturation"/>
    <property type="evidence" value="ECO:0007669"/>
    <property type="project" value="UniProtKB-ARBA"/>
</dbReference>
<feature type="transmembrane region" description="Helical" evidence="1">
    <location>
        <begin position="108"/>
        <end position="127"/>
    </location>
</feature>
<evidence type="ECO:0000256" key="1">
    <source>
        <dbReference type="SAM" id="Phobius"/>
    </source>
</evidence>
<keyword evidence="1" id="KW-1133">Transmembrane helix</keyword>
<feature type="transmembrane region" description="Helical" evidence="1">
    <location>
        <begin position="20"/>
        <end position="44"/>
    </location>
</feature>
<reference evidence="3" key="1">
    <citation type="submission" date="2020-01" db="EMBL/GenBank/DDBJ databases">
        <authorList>
            <person name="Meier V. D."/>
            <person name="Meier V D."/>
        </authorList>
    </citation>
    <scope>NUCLEOTIDE SEQUENCE</scope>
    <source>
        <strain evidence="3">HLG_WM_MAG_06</strain>
    </source>
</reference>
<evidence type="ECO:0000259" key="2">
    <source>
        <dbReference type="Pfam" id="PF02517"/>
    </source>
</evidence>
<feature type="domain" description="CAAX prenyl protease 2/Lysostaphin resistance protein A-like" evidence="2">
    <location>
        <begin position="149"/>
        <end position="239"/>
    </location>
</feature>
<dbReference type="PANTHER" id="PTHR43592:SF15">
    <property type="entry name" value="CAAX AMINO TERMINAL PROTEASE FAMILY PROTEIN"/>
    <property type="match status" value="1"/>
</dbReference>
<dbReference type="Pfam" id="PF02517">
    <property type="entry name" value="Rce1-like"/>
    <property type="match status" value="1"/>
</dbReference>
<proteinExistence type="predicted"/>
<organism evidence="3">
    <name type="scientific">uncultured Sulfurovum sp</name>
    <dbReference type="NCBI Taxonomy" id="269237"/>
    <lineage>
        <taxon>Bacteria</taxon>
        <taxon>Pseudomonadati</taxon>
        <taxon>Campylobacterota</taxon>
        <taxon>Epsilonproteobacteria</taxon>
        <taxon>Campylobacterales</taxon>
        <taxon>Sulfurovaceae</taxon>
        <taxon>Sulfurovum</taxon>
        <taxon>environmental samples</taxon>
    </lineage>
</organism>
<dbReference type="AlphaFoldDB" id="A0A6S6TPS8"/>
<dbReference type="GO" id="GO:0004175">
    <property type="term" value="F:endopeptidase activity"/>
    <property type="evidence" value="ECO:0007669"/>
    <property type="project" value="UniProtKB-ARBA"/>
</dbReference>
<evidence type="ECO:0000313" key="3">
    <source>
        <dbReference type="EMBL" id="CAA6817016.1"/>
    </source>
</evidence>
<feature type="transmembrane region" description="Helical" evidence="1">
    <location>
        <begin position="147"/>
        <end position="169"/>
    </location>
</feature>
<keyword evidence="1" id="KW-0472">Membrane</keyword>
<protein>
    <recommendedName>
        <fullName evidence="2">CAAX prenyl protease 2/Lysostaphin resistance protein A-like domain-containing protein</fullName>
    </recommendedName>
</protein>
<dbReference type="InterPro" id="IPR003675">
    <property type="entry name" value="Rce1/LyrA-like_dom"/>
</dbReference>
<accession>A0A6S6TPS8</accession>
<keyword evidence="1" id="KW-0812">Transmembrane</keyword>
<dbReference type="PANTHER" id="PTHR43592">
    <property type="entry name" value="CAAX AMINO TERMINAL PROTEASE"/>
    <property type="match status" value="1"/>
</dbReference>
<dbReference type="EMBL" id="CACVAP010000086">
    <property type="protein sequence ID" value="CAA6817016.1"/>
    <property type="molecule type" value="Genomic_DNA"/>
</dbReference>